<dbReference type="Pfam" id="PF13621">
    <property type="entry name" value="Cupin_8"/>
    <property type="match status" value="1"/>
</dbReference>
<organism evidence="2 3">
    <name type="scientific">Lates japonicus</name>
    <name type="common">Japanese lates</name>
    <dbReference type="NCBI Taxonomy" id="270547"/>
    <lineage>
        <taxon>Eukaryota</taxon>
        <taxon>Metazoa</taxon>
        <taxon>Chordata</taxon>
        <taxon>Craniata</taxon>
        <taxon>Vertebrata</taxon>
        <taxon>Euteleostomi</taxon>
        <taxon>Actinopterygii</taxon>
        <taxon>Neopterygii</taxon>
        <taxon>Teleostei</taxon>
        <taxon>Neoteleostei</taxon>
        <taxon>Acanthomorphata</taxon>
        <taxon>Carangaria</taxon>
        <taxon>Carangaria incertae sedis</taxon>
        <taxon>Centropomidae</taxon>
        <taxon>Lates</taxon>
    </lineage>
</organism>
<dbReference type="EMBL" id="BRZM01000167">
    <property type="protein sequence ID" value="GLD69062.1"/>
    <property type="molecule type" value="Genomic_DNA"/>
</dbReference>
<gene>
    <name evidence="2" type="ORF">AKAME5_002037500</name>
</gene>
<proteinExistence type="predicted"/>
<reference evidence="2" key="1">
    <citation type="submission" date="2022-08" db="EMBL/GenBank/DDBJ databases">
        <title>Genome sequencing of akame (Lates japonicus).</title>
        <authorList>
            <person name="Hashiguchi Y."/>
            <person name="Takahashi H."/>
        </authorList>
    </citation>
    <scope>NUCLEOTIDE SEQUENCE</scope>
    <source>
        <strain evidence="2">Kochi</strain>
    </source>
</reference>
<dbReference type="SMART" id="SM00558">
    <property type="entry name" value="JmjC"/>
    <property type="match status" value="1"/>
</dbReference>
<dbReference type="PANTHER" id="PTHR12461">
    <property type="entry name" value="HYPOXIA-INDUCIBLE FACTOR 1 ALPHA INHIBITOR-RELATED"/>
    <property type="match status" value="1"/>
</dbReference>
<evidence type="ECO:0000313" key="3">
    <source>
        <dbReference type="Proteomes" id="UP001279410"/>
    </source>
</evidence>
<keyword evidence="3" id="KW-1185">Reference proteome</keyword>
<protein>
    <submittedName>
        <fullName evidence="2">JmjC domain-containing protein 7 isoform X1</fullName>
    </submittedName>
</protein>
<dbReference type="PROSITE" id="PS51184">
    <property type="entry name" value="JMJC"/>
    <property type="match status" value="1"/>
</dbReference>
<dbReference type="Proteomes" id="UP001279410">
    <property type="component" value="Unassembled WGS sequence"/>
</dbReference>
<dbReference type="Gene3D" id="2.60.120.10">
    <property type="entry name" value="Jelly Rolls"/>
    <property type="match status" value="1"/>
</dbReference>
<dbReference type="InterPro" id="IPR041667">
    <property type="entry name" value="Cupin_8"/>
</dbReference>
<dbReference type="InterPro" id="IPR014710">
    <property type="entry name" value="RmlC-like_jellyroll"/>
</dbReference>
<name>A0AAD3RHM8_LATJO</name>
<dbReference type="SUPFAM" id="SSF51197">
    <property type="entry name" value="Clavaminate synthase-like"/>
    <property type="match status" value="1"/>
</dbReference>
<dbReference type="AlphaFoldDB" id="A0AAD3RHM8"/>
<dbReference type="PANTHER" id="PTHR12461:SF99">
    <property type="entry name" value="BIFUNCTIONAL PEPTIDASE AND (3S)-LYSYL HYDROXYLASE JMJD7"/>
    <property type="match status" value="1"/>
</dbReference>
<feature type="domain" description="JmjC" evidence="1">
    <location>
        <begin position="1"/>
        <end position="154"/>
    </location>
</feature>
<evidence type="ECO:0000313" key="2">
    <source>
        <dbReference type="EMBL" id="GLD69062.1"/>
    </source>
</evidence>
<dbReference type="InterPro" id="IPR003347">
    <property type="entry name" value="JmjC_dom"/>
</dbReference>
<accession>A0AAD3RHM8</accession>
<comment type="caution">
    <text evidence="2">The sequence shown here is derived from an EMBL/GenBank/DDBJ whole genome shotgun (WGS) entry which is preliminary data.</text>
</comment>
<evidence type="ECO:0000259" key="1">
    <source>
        <dbReference type="PROSITE" id="PS51184"/>
    </source>
</evidence>
<sequence length="163" mass="18819">MNPPEPPQFYHCHWIGPNKPCIIRNALMASAFSEQVDARVPEVGRPCPLTPAPFFLCGQPAVYHEKDDGEFVVVDQADSEKVPWIPLDPLNTDLERYPQYRRARPVRCSVKAGEMLYLPSLWFHHVQQSHGCIAVNFWYDMEYDIKYNYFQLLESLCEVTGST</sequence>